<dbReference type="EMBL" id="OZ037948">
    <property type="protein sequence ID" value="CAL1710131.1"/>
    <property type="molecule type" value="Genomic_DNA"/>
</dbReference>
<dbReference type="Proteomes" id="UP001497453">
    <property type="component" value="Chromosome 5"/>
</dbReference>
<dbReference type="Gene3D" id="3.80.10.10">
    <property type="entry name" value="Ribonuclease Inhibitor"/>
    <property type="match status" value="1"/>
</dbReference>
<dbReference type="SUPFAM" id="SSF52047">
    <property type="entry name" value="RNI-like"/>
    <property type="match status" value="1"/>
</dbReference>
<organism evidence="1 2">
    <name type="scientific">Somion occarium</name>
    <dbReference type="NCBI Taxonomy" id="3059160"/>
    <lineage>
        <taxon>Eukaryota</taxon>
        <taxon>Fungi</taxon>
        <taxon>Dikarya</taxon>
        <taxon>Basidiomycota</taxon>
        <taxon>Agaricomycotina</taxon>
        <taxon>Agaricomycetes</taxon>
        <taxon>Polyporales</taxon>
        <taxon>Cerrenaceae</taxon>
        <taxon>Somion</taxon>
    </lineage>
</organism>
<evidence type="ECO:0000313" key="2">
    <source>
        <dbReference type="Proteomes" id="UP001497453"/>
    </source>
</evidence>
<gene>
    <name evidence="1" type="ORF">GFSPODELE1_LOCUS7668</name>
</gene>
<protein>
    <recommendedName>
        <fullName evidence="3">F-box domain-containing protein</fullName>
    </recommendedName>
</protein>
<reference evidence="2" key="1">
    <citation type="submission" date="2024-04" db="EMBL/GenBank/DDBJ databases">
        <authorList>
            <person name="Shaw F."/>
            <person name="Minotto A."/>
        </authorList>
    </citation>
    <scope>NUCLEOTIDE SEQUENCE [LARGE SCALE GENOMIC DNA]</scope>
</reference>
<name>A0ABP1DQL1_9APHY</name>
<proteinExistence type="predicted"/>
<evidence type="ECO:0008006" key="3">
    <source>
        <dbReference type="Google" id="ProtNLM"/>
    </source>
</evidence>
<keyword evidence="2" id="KW-1185">Reference proteome</keyword>
<dbReference type="InterPro" id="IPR032675">
    <property type="entry name" value="LRR_dom_sf"/>
</dbReference>
<accession>A0ABP1DQL1</accession>
<evidence type="ECO:0000313" key="1">
    <source>
        <dbReference type="EMBL" id="CAL1710131.1"/>
    </source>
</evidence>
<sequence>MALFEDLPIELLPIIAQHIVKPSHLVQLCLVNRAFDVFARECLYRQVYIYTWHKDVKTKVLKLFETLASSPHLAQYVEQMTIRDFPRALLLDDRVEALQLCSRGIANCINLRACSWTRHGSLMTDVVLALQQLPLLTDLEINSETHYLFKPEILTGFTHLRKISLIMPSRPIINLLPIWITATTTTLRHLTLICKSSTRVNDELLATLAPNLTNLEHLYLVGCPKVTHKGVLSVLASNTPGIRGLGMEGLSSTFDMVEFSQQCLESGALEHLRSITLTGPLKTSSHAWAQQVINLLSMSPLEMFHISTMGGEVGGTLSDELCEQIVSTHGLNLRRFSVDRMGISIHAIRRICQECTKLEELFVTANQDDMDALGSCLAYTRTLRSLHVKRPVGQGSDTAPLVSESQVLSMVNKCGSELQQIGRNTRVWQVSREVKRAADGSLTVERVLVPYELPEIPEQFLVIRT</sequence>